<reference evidence="5" key="1">
    <citation type="submission" date="2018-05" db="EMBL/GenBank/DDBJ databases">
        <authorList>
            <person name="Lanie J.A."/>
            <person name="Ng W.-L."/>
            <person name="Kazmierczak K.M."/>
            <person name="Andrzejewski T.M."/>
            <person name="Davidsen T.M."/>
            <person name="Wayne K.J."/>
            <person name="Tettelin H."/>
            <person name="Glass J.I."/>
            <person name="Rusch D."/>
            <person name="Podicherti R."/>
            <person name="Tsui H.-C.T."/>
            <person name="Winkler M.E."/>
        </authorList>
    </citation>
    <scope>NUCLEOTIDE SEQUENCE</scope>
</reference>
<feature type="domain" description="Pyrroline-5-carboxylate reductase dimerisation" evidence="4">
    <location>
        <begin position="1"/>
        <end position="96"/>
    </location>
</feature>
<accession>A0A382WSA5</accession>
<dbReference type="AlphaFoldDB" id="A0A382WSA5"/>
<dbReference type="PANTHER" id="PTHR11645:SF0">
    <property type="entry name" value="PYRROLINE-5-CARBOXYLATE REDUCTASE 3"/>
    <property type="match status" value="1"/>
</dbReference>
<feature type="non-terminal residue" evidence="5">
    <location>
        <position position="1"/>
    </location>
</feature>
<organism evidence="5">
    <name type="scientific">marine metagenome</name>
    <dbReference type="NCBI Taxonomy" id="408172"/>
    <lineage>
        <taxon>unclassified sequences</taxon>
        <taxon>metagenomes</taxon>
        <taxon>ecological metagenomes</taxon>
    </lineage>
</organism>
<dbReference type="PROSITE" id="PS00521">
    <property type="entry name" value="P5CR"/>
    <property type="match status" value="1"/>
</dbReference>
<dbReference type="PANTHER" id="PTHR11645">
    <property type="entry name" value="PYRROLINE-5-CARBOXYLATE REDUCTASE"/>
    <property type="match status" value="1"/>
</dbReference>
<dbReference type="InterPro" id="IPR008927">
    <property type="entry name" value="6-PGluconate_DH-like_C_sf"/>
</dbReference>
<gene>
    <name evidence="5" type="ORF">METZ01_LOCUS414378</name>
</gene>
<evidence type="ECO:0000259" key="4">
    <source>
        <dbReference type="Pfam" id="PF14748"/>
    </source>
</evidence>
<name>A0A382WSA5_9ZZZZ</name>
<dbReference type="InterPro" id="IPR029036">
    <property type="entry name" value="P5CR_dimer"/>
</dbReference>
<dbReference type="InterPro" id="IPR053790">
    <property type="entry name" value="P5CR-like_CS"/>
</dbReference>
<comment type="similarity">
    <text evidence="1">Belongs to the pyrroline-5-carboxylate reductase family.</text>
</comment>
<evidence type="ECO:0000256" key="1">
    <source>
        <dbReference type="ARBA" id="ARBA00005525"/>
    </source>
</evidence>
<dbReference type="GO" id="GO:0004735">
    <property type="term" value="F:pyrroline-5-carboxylate reductase activity"/>
    <property type="evidence" value="ECO:0007669"/>
    <property type="project" value="TreeGrafter"/>
</dbReference>
<dbReference type="EMBL" id="UINC01162009">
    <property type="protein sequence ID" value="SVD61524.1"/>
    <property type="molecule type" value="Genomic_DNA"/>
</dbReference>
<dbReference type="Gene3D" id="1.10.3730.10">
    <property type="entry name" value="ProC C-terminal domain-like"/>
    <property type="match status" value="1"/>
</dbReference>
<keyword evidence="3" id="KW-0560">Oxidoreductase</keyword>
<evidence type="ECO:0000256" key="3">
    <source>
        <dbReference type="ARBA" id="ARBA00023002"/>
    </source>
</evidence>
<keyword evidence="2" id="KW-0521">NADP</keyword>
<dbReference type="Pfam" id="PF14748">
    <property type="entry name" value="P5CR_dimer"/>
    <property type="match status" value="1"/>
</dbReference>
<evidence type="ECO:0000313" key="5">
    <source>
        <dbReference type="EMBL" id="SVD61524.1"/>
    </source>
</evidence>
<proteinExistence type="inferred from homology"/>
<dbReference type="GO" id="GO:0055129">
    <property type="term" value="P:L-proline biosynthetic process"/>
    <property type="evidence" value="ECO:0007669"/>
    <property type="project" value="TreeGrafter"/>
</dbReference>
<protein>
    <recommendedName>
        <fullName evidence="4">Pyrroline-5-carboxylate reductase dimerisation domain-containing protein</fullName>
    </recommendedName>
</protein>
<dbReference type="FunFam" id="1.10.3730.10:FF:000001">
    <property type="entry name" value="Pyrroline-5-carboxylate reductase"/>
    <property type="match status" value="1"/>
</dbReference>
<evidence type="ECO:0000256" key="2">
    <source>
        <dbReference type="ARBA" id="ARBA00022857"/>
    </source>
</evidence>
<dbReference type="SUPFAM" id="SSF48179">
    <property type="entry name" value="6-phosphogluconate dehydrogenase C-terminal domain-like"/>
    <property type="match status" value="1"/>
</dbReference>
<sequence length="101" mass="10929">LSGSGPGFIFKFIESMIKAGIKIGLSETLSRELVTETFFGSASLLEVSDNELEELKEAVTSPGGTTEAGLNFLDKIDIDNIVFKMINSAVNRSKELSKKIN</sequence>